<dbReference type="Gene3D" id="3.20.20.80">
    <property type="entry name" value="Glycosidases"/>
    <property type="match status" value="1"/>
</dbReference>
<evidence type="ECO:0000313" key="3">
    <source>
        <dbReference type="EMBL" id="KAJ7695056.1"/>
    </source>
</evidence>
<dbReference type="PROSITE" id="PS51910">
    <property type="entry name" value="GH18_2"/>
    <property type="match status" value="1"/>
</dbReference>
<keyword evidence="1" id="KW-1133">Transmembrane helix</keyword>
<feature type="domain" description="GH18" evidence="2">
    <location>
        <begin position="11"/>
        <end position="294"/>
    </location>
</feature>
<evidence type="ECO:0000256" key="1">
    <source>
        <dbReference type="SAM" id="Phobius"/>
    </source>
</evidence>
<evidence type="ECO:0000313" key="4">
    <source>
        <dbReference type="Proteomes" id="UP001221757"/>
    </source>
</evidence>
<dbReference type="EMBL" id="JARKIE010000039">
    <property type="protein sequence ID" value="KAJ7695056.1"/>
    <property type="molecule type" value="Genomic_DNA"/>
</dbReference>
<keyword evidence="4" id="KW-1185">Reference proteome</keyword>
<organism evidence="3 4">
    <name type="scientific">Mycena rosella</name>
    <name type="common">Pink bonnet</name>
    <name type="synonym">Agaricus rosellus</name>
    <dbReference type="NCBI Taxonomy" id="1033263"/>
    <lineage>
        <taxon>Eukaryota</taxon>
        <taxon>Fungi</taxon>
        <taxon>Dikarya</taxon>
        <taxon>Basidiomycota</taxon>
        <taxon>Agaricomycotina</taxon>
        <taxon>Agaricomycetes</taxon>
        <taxon>Agaricomycetidae</taxon>
        <taxon>Agaricales</taxon>
        <taxon>Marasmiineae</taxon>
        <taxon>Mycenaceae</taxon>
        <taxon>Mycena</taxon>
    </lineage>
</organism>
<name>A0AAD7GKE9_MYCRO</name>
<gene>
    <name evidence="3" type="ORF">B0H17DRAFT_1056191</name>
</gene>
<sequence>MNSSLVAADAHRVAIYYQSQYDNSLAANSPFGHYVTVLPLIGVITHLLLAAFHLNFDDVSVHLNDFVPEAPFFDQMWGEIAILQSTGIKVIGMLGGAAPGTYNPCLTPENFDTYYPVLAGYITRYHIDGLDLDVEQDMPLDDAIHLIKTLKADFGDDFIITLAPVASALVEGANLSGFDYIELENKVGHHISWYNAQFYSGFGTFFPDDLYLDIVGFGQGLDPSRLVATTLTSPDEGSGFIDIDSVTSSVQALAQKQHFNFGGVAGWEYFNSLPGGNNQPYLWANLMASTMAELQTNQTQLAKSKSTRSRVLPRSK</sequence>
<dbReference type="InterPro" id="IPR001223">
    <property type="entry name" value="Glyco_hydro18_cat"/>
</dbReference>
<dbReference type="Proteomes" id="UP001221757">
    <property type="component" value="Unassembled WGS sequence"/>
</dbReference>
<accession>A0AAD7GKE9</accession>
<keyword evidence="1" id="KW-0472">Membrane</keyword>
<dbReference type="AlphaFoldDB" id="A0AAD7GKE9"/>
<reference evidence="3" key="1">
    <citation type="submission" date="2023-03" db="EMBL/GenBank/DDBJ databases">
        <title>Massive genome expansion in bonnet fungi (Mycena s.s.) driven by repeated elements and novel gene families across ecological guilds.</title>
        <authorList>
            <consortium name="Lawrence Berkeley National Laboratory"/>
            <person name="Harder C.B."/>
            <person name="Miyauchi S."/>
            <person name="Viragh M."/>
            <person name="Kuo A."/>
            <person name="Thoen E."/>
            <person name="Andreopoulos B."/>
            <person name="Lu D."/>
            <person name="Skrede I."/>
            <person name="Drula E."/>
            <person name="Henrissat B."/>
            <person name="Morin E."/>
            <person name="Kohler A."/>
            <person name="Barry K."/>
            <person name="LaButti K."/>
            <person name="Morin E."/>
            <person name="Salamov A."/>
            <person name="Lipzen A."/>
            <person name="Mereny Z."/>
            <person name="Hegedus B."/>
            <person name="Baldrian P."/>
            <person name="Stursova M."/>
            <person name="Weitz H."/>
            <person name="Taylor A."/>
            <person name="Grigoriev I.V."/>
            <person name="Nagy L.G."/>
            <person name="Martin F."/>
            <person name="Kauserud H."/>
        </authorList>
    </citation>
    <scope>NUCLEOTIDE SEQUENCE</scope>
    <source>
        <strain evidence="3">CBHHK067</strain>
    </source>
</reference>
<feature type="transmembrane region" description="Helical" evidence="1">
    <location>
        <begin position="31"/>
        <end position="52"/>
    </location>
</feature>
<proteinExistence type="predicted"/>
<evidence type="ECO:0000259" key="2">
    <source>
        <dbReference type="PROSITE" id="PS51910"/>
    </source>
</evidence>
<comment type="caution">
    <text evidence="3">The sequence shown here is derived from an EMBL/GenBank/DDBJ whole genome shotgun (WGS) entry which is preliminary data.</text>
</comment>
<dbReference type="GO" id="GO:0005975">
    <property type="term" value="P:carbohydrate metabolic process"/>
    <property type="evidence" value="ECO:0007669"/>
    <property type="project" value="InterPro"/>
</dbReference>
<dbReference type="InterPro" id="IPR017853">
    <property type="entry name" value="GH"/>
</dbReference>
<protein>
    <submittedName>
        <fullName evidence="3">Endo-beta-N-acetylglucosaminidase</fullName>
    </submittedName>
</protein>
<keyword evidence="1" id="KW-0812">Transmembrane</keyword>
<dbReference type="SUPFAM" id="SSF51445">
    <property type="entry name" value="(Trans)glycosidases"/>
    <property type="match status" value="1"/>
</dbReference>